<feature type="transmembrane region" description="Helical" evidence="1">
    <location>
        <begin position="244"/>
        <end position="266"/>
    </location>
</feature>
<dbReference type="Proteomes" id="UP000435304">
    <property type="component" value="Unassembled WGS sequence"/>
</dbReference>
<name>A0A6A9UWZ8_9ACTN</name>
<dbReference type="GO" id="GO:0008654">
    <property type="term" value="P:phospholipid biosynthetic process"/>
    <property type="evidence" value="ECO:0007669"/>
    <property type="project" value="InterPro"/>
</dbReference>
<sequence>MTARPARPTLAELRAVAQPEHVRSRANAEHWTAQLYLRHFSIHLTRLLVRTPITANGVTYLMILSGWCIAAALLLPGWPGALLAVFFANLQMYVDCCDGEVARWRGTSSPAGVFLDKVGHYTTEGLVALALGLRAADLWAEGALASRETWQLAFCGALLAAGVLLNKAQNDMVHVSRAFAGMGRLPDTAEAKQLRRGGPVAAARRVARFLPFHRLFHSVELSLLALAAVLVSTVLGTPLLAERVLVVVLAAVIWLVNLGHFVAIMASARLRS</sequence>
<protein>
    <submittedName>
        <fullName evidence="2">CDP-alcohol phosphatidyltransferase family protein</fullName>
    </submittedName>
</protein>
<keyword evidence="1" id="KW-1133">Transmembrane helix</keyword>
<keyword evidence="3" id="KW-1185">Reference proteome</keyword>
<dbReference type="Pfam" id="PF01066">
    <property type="entry name" value="CDP-OH_P_transf"/>
    <property type="match status" value="1"/>
</dbReference>
<dbReference type="InterPro" id="IPR043130">
    <property type="entry name" value="CDP-OH_PTrfase_TM_dom"/>
</dbReference>
<dbReference type="EMBL" id="WPCU01000005">
    <property type="protein sequence ID" value="MVA75757.1"/>
    <property type="molecule type" value="Genomic_DNA"/>
</dbReference>
<organism evidence="2 3">
    <name type="scientific">Auraticoccus cholistanensis</name>
    <dbReference type="NCBI Taxonomy" id="2656650"/>
    <lineage>
        <taxon>Bacteria</taxon>
        <taxon>Bacillati</taxon>
        <taxon>Actinomycetota</taxon>
        <taxon>Actinomycetes</taxon>
        <taxon>Propionibacteriales</taxon>
        <taxon>Propionibacteriaceae</taxon>
        <taxon>Auraticoccus</taxon>
    </lineage>
</organism>
<dbReference type="Gene3D" id="1.20.120.1760">
    <property type="match status" value="1"/>
</dbReference>
<evidence type="ECO:0000313" key="3">
    <source>
        <dbReference type="Proteomes" id="UP000435304"/>
    </source>
</evidence>
<dbReference type="InterPro" id="IPR000462">
    <property type="entry name" value="CDP-OH_P_trans"/>
</dbReference>
<keyword evidence="2" id="KW-0808">Transferase</keyword>
<dbReference type="RefSeq" id="WP_197429879.1">
    <property type="nucleotide sequence ID" value="NZ_WPCU01000005.1"/>
</dbReference>
<proteinExistence type="predicted"/>
<evidence type="ECO:0000313" key="2">
    <source>
        <dbReference type="EMBL" id="MVA75757.1"/>
    </source>
</evidence>
<reference evidence="2 3" key="1">
    <citation type="submission" date="2019-12" db="EMBL/GenBank/DDBJ databases">
        <title>Auraticoccus cholistani sp. nov., an actinomycete isolated from soil of Cholistan desert.</title>
        <authorList>
            <person name="Cheema M.T."/>
        </authorList>
    </citation>
    <scope>NUCLEOTIDE SEQUENCE [LARGE SCALE GENOMIC DNA]</scope>
    <source>
        <strain evidence="2 3">F435</strain>
    </source>
</reference>
<evidence type="ECO:0000256" key="1">
    <source>
        <dbReference type="SAM" id="Phobius"/>
    </source>
</evidence>
<accession>A0A6A9UWZ8</accession>
<keyword evidence="1" id="KW-0472">Membrane</keyword>
<feature type="transmembrane region" description="Helical" evidence="1">
    <location>
        <begin position="58"/>
        <end position="78"/>
    </location>
</feature>
<dbReference type="GO" id="GO:0016020">
    <property type="term" value="C:membrane"/>
    <property type="evidence" value="ECO:0007669"/>
    <property type="project" value="InterPro"/>
</dbReference>
<feature type="transmembrane region" description="Helical" evidence="1">
    <location>
        <begin position="215"/>
        <end position="238"/>
    </location>
</feature>
<gene>
    <name evidence="2" type="ORF">GC722_06920</name>
</gene>
<keyword evidence="1" id="KW-0812">Transmembrane</keyword>
<dbReference type="GO" id="GO:0016780">
    <property type="term" value="F:phosphotransferase activity, for other substituted phosphate groups"/>
    <property type="evidence" value="ECO:0007669"/>
    <property type="project" value="InterPro"/>
</dbReference>
<comment type="caution">
    <text evidence="2">The sequence shown here is derived from an EMBL/GenBank/DDBJ whole genome shotgun (WGS) entry which is preliminary data.</text>
</comment>
<dbReference type="AlphaFoldDB" id="A0A6A9UWZ8"/>